<keyword evidence="3" id="KW-0326">Glycosidase</keyword>
<dbReference type="InterPro" id="IPR018711">
    <property type="entry name" value="NAGPA"/>
</dbReference>
<evidence type="ECO:0000313" key="4">
    <source>
        <dbReference type="Proteomes" id="UP001198571"/>
    </source>
</evidence>
<accession>A0ABS8CHR5</accession>
<evidence type="ECO:0000256" key="1">
    <source>
        <dbReference type="SAM" id="SignalP"/>
    </source>
</evidence>
<organism evidence="3 4">
    <name type="scientific">Pseudogemmobacter faecipullorum</name>
    <dbReference type="NCBI Taxonomy" id="2755041"/>
    <lineage>
        <taxon>Bacteria</taxon>
        <taxon>Pseudomonadati</taxon>
        <taxon>Pseudomonadota</taxon>
        <taxon>Alphaproteobacteria</taxon>
        <taxon>Rhodobacterales</taxon>
        <taxon>Paracoccaceae</taxon>
        <taxon>Pseudogemmobacter</taxon>
    </lineage>
</organism>
<feature type="domain" description="Phosphodiester glycosidase" evidence="2">
    <location>
        <begin position="79"/>
        <end position="222"/>
    </location>
</feature>
<evidence type="ECO:0000313" key="3">
    <source>
        <dbReference type="EMBL" id="MCB5408937.1"/>
    </source>
</evidence>
<feature type="chain" id="PRO_5045797316" evidence="1">
    <location>
        <begin position="26"/>
        <end position="249"/>
    </location>
</feature>
<sequence length="249" mass="27145">MRGWLRLLAWLSPLTLSLAPVPALANSCQRQEFEGVPFTLCEVTAADDLRLFLAGEKGVYGSFRAIDQALAAEGKQLGFAMNAGMYHRDRSPVGLYIEDGTELAPIVTREGPGNFGLLPNGVFCWSEGGFTISDSRKFAPQQGSCRYATQSGPMLLIDGELHPRFLENSDSTYIRNGVGIDAAGTRAVFAISDRAVNFHFFARFFRDHLGLRDALYFDGNISRLYAPGLGRHDGGFAMGPVVGTVIDKE</sequence>
<protein>
    <submittedName>
        <fullName evidence="3">Phosphodiester glycosidase family protein</fullName>
    </submittedName>
</protein>
<comment type="caution">
    <text evidence="3">The sequence shown here is derived from an EMBL/GenBank/DDBJ whole genome shotgun (WGS) entry which is preliminary data.</text>
</comment>
<proteinExistence type="predicted"/>
<dbReference type="Pfam" id="PF09992">
    <property type="entry name" value="NAGPA"/>
    <property type="match status" value="1"/>
</dbReference>
<feature type="signal peptide" evidence="1">
    <location>
        <begin position="1"/>
        <end position="25"/>
    </location>
</feature>
<keyword evidence="1" id="KW-0732">Signal</keyword>
<reference evidence="3 4" key="1">
    <citation type="submission" date="2020-07" db="EMBL/GenBank/DDBJ databases">
        <title>Pseudogemmobacter sp. nov., isolated from poultry manure in Taiwan.</title>
        <authorList>
            <person name="Lin S.-Y."/>
            <person name="Tang Y.-S."/>
            <person name="Young C.-C."/>
        </authorList>
    </citation>
    <scope>NUCLEOTIDE SEQUENCE [LARGE SCALE GENOMIC DNA]</scope>
    <source>
        <strain evidence="3 4">CC-YST710</strain>
    </source>
</reference>
<keyword evidence="4" id="KW-1185">Reference proteome</keyword>
<dbReference type="GO" id="GO:0016798">
    <property type="term" value="F:hydrolase activity, acting on glycosyl bonds"/>
    <property type="evidence" value="ECO:0007669"/>
    <property type="project" value="UniProtKB-KW"/>
</dbReference>
<dbReference type="Proteomes" id="UP001198571">
    <property type="component" value="Unassembled WGS sequence"/>
</dbReference>
<evidence type="ECO:0000259" key="2">
    <source>
        <dbReference type="Pfam" id="PF09992"/>
    </source>
</evidence>
<gene>
    <name evidence="3" type="ORF">H0485_02785</name>
</gene>
<dbReference type="RefSeq" id="WP_226933834.1">
    <property type="nucleotide sequence ID" value="NZ_JACDXX010000002.1"/>
</dbReference>
<name>A0ABS8CHR5_9RHOB</name>
<dbReference type="EMBL" id="JACDXX010000002">
    <property type="protein sequence ID" value="MCB5408937.1"/>
    <property type="molecule type" value="Genomic_DNA"/>
</dbReference>
<keyword evidence="3" id="KW-0378">Hydrolase</keyword>